<name>A0ABY0VCF8_9ACTO</name>
<accession>A0ABY0VCF8</accession>
<evidence type="ECO:0000313" key="1">
    <source>
        <dbReference type="EMBL" id="SDU08335.1"/>
    </source>
</evidence>
<protein>
    <recommendedName>
        <fullName evidence="3">Phage gp6-like head-tail connector protein</fullName>
    </recommendedName>
</protein>
<dbReference type="RefSeq" id="WP_092648972.1">
    <property type="nucleotide sequence ID" value="NZ_LT629792.1"/>
</dbReference>
<keyword evidence="2" id="KW-1185">Reference proteome</keyword>
<evidence type="ECO:0008006" key="3">
    <source>
        <dbReference type="Google" id="ProtNLM"/>
    </source>
</evidence>
<evidence type="ECO:0000313" key="2">
    <source>
        <dbReference type="Proteomes" id="UP000198976"/>
    </source>
</evidence>
<dbReference type="EMBL" id="LT629792">
    <property type="protein sequence ID" value="SDU08335.1"/>
    <property type="molecule type" value="Genomic_DNA"/>
</dbReference>
<organism evidence="1 2">
    <name type="scientific">Schaalia radingae</name>
    <dbReference type="NCBI Taxonomy" id="131110"/>
    <lineage>
        <taxon>Bacteria</taxon>
        <taxon>Bacillati</taxon>
        <taxon>Actinomycetota</taxon>
        <taxon>Actinomycetes</taxon>
        <taxon>Actinomycetales</taxon>
        <taxon>Actinomycetaceae</taxon>
        <taxon>Schaalia</taxon>
    </lineage>
</organism>
<gene>
    <name evidence="1" type="ORF">SAMN04489714_2057</name>
</gene>
<dbReference type="Proteomes" id="UP000198976">
    <property type="component" value="Chromosome I"/>
</dbReference>
<proteinExistence type="predicted"/>
<reference evidence="1 2" key="1">
    <citation type="submission" date="2016-10" db="EMBL/GenBank/DDBJ databases">
        <authorList>
            <person name="Varghese N."/>
            <person name="Submissions S."/>
        </authorList>
    </citation>
    <scope>NUCLEOTIDE SEQUENCE [LARGE SCALE GENOMIC DNA]</scope>
    <source>
        <strain evidence="1 2">DSM 9169</strain>
    </source>
</reference>
<sequence>MTTWQDLQQYVAAPASDQAFLELCTAQAESMVSRLVRRREVPQAARDAAQLEVAANLYQRRTARRDITNFSDGTAMPLQIRPALDPLTPARPILAPYLGVGIA</sequence>